<reference evidence="6" key="1">
    <citation type="journal article" date="2019" name="Int. J. Syst. Evol. Microbiol.">
        <title>The Global Catalogue of Microorganisms (GCM) 10K type strain sequencing project: providing services to taxonomists for standard genome sequencing and annotation.</title>
        <authorList>
            <consortium name="The Broad Institute Genomics Platform"/>
            <consortium name="The Broad Institute Genome Sequencing Center for Infectious Disease"/>
            <person name="Wu L."/>
            <person name="Ma J."/>
        </authorList>
    </citation>
    <scope>NUCLEOTIDE SEQUENCE [LARGE SCALE GENOMIC DNA]</scope>
    <source>
        <strain evidence="6">JCM 16227</strain>
    </source>
</reference>
<dbReference type="Gene3D" id="3.40.50.300">
    <property type="entry name" value="P-loop containing nucleotide triphosphate hydrolases"/>
    <property type="match status" value="1"/>
</dbReference>
<sequence>MPDDDRAGSAPTVIGVLGPVTIDGREVPGQRARRLLVALTLAEGRAVPAARLIDEVWGDQPPKSPGPALHTQVSRLRGLLGGASLDGTGSRYRLTGVVTDLERARRLAAAGRPDAALALWRGTPGDDLGGGDLARELADLADGVRRRIDEAAAEAALATGDYAVAEELARERVNADRLDEPGYLLLMRALAGRGRRNEALAVFARLRRTLAEELGVDPGPEATALNADLLAAQPPTVAVPRRRPTGARVGLREDGNVLIGRADDLAALESLLSDRRVVTVQGPGGVGKTRIANAVGRRLSERGTAVYFVPLAAVRNGDDVVAAVAATLGVGESELGSNARPRVVSGSLSDRLTDALRGGESVLILDNCEQVIDACAALVDSLIAAEPGVRVLTTSRSPLLIPAEQVYQLPVLGVAGDRSPAAELFALRARAVRPDVELEPSTVAALCEHLDGLPLAIELAAARVRTMSVEDIAERIAERFELLRSTDRTAPDRHRTLYAVIDWSWELLDPGARAALARLCLFPGGFSREAAAVVTGTSGIALDDALASLADQSLLQVDDAGGRARFRMLEMVREFGEQRLTETGATGEVVDAMQRWARELCRDIRARYDVEADRDLAAEVDREADNLVWVLRRAVELGAPAWPTIVTVFPVLSAFWSSRGLHQEVQSWGERIVDALPVPPSDLDDAEREAWQVTLIAAALHFIPRRRQRSTARVRTRLRRLHRPEHTFDDPAEFLSALLMSRTMIEVYRTIVRGSAPGHAAVVRAIALTLLLNMKENGGDLVGALRISAQLTEFPARPDSFAAAMVDMSTASLYSQQGLWREGLRLYEGSLRRFRELGAQDDAQQVGAYVVAALLQLGEFDRARGQLDAIAHGWEPGAPTPQGDPEAVAVMMLATAEYRRMTGDRSRSAYEEAGDVLLAGHPLATRDPGAVMTLSAVAAGLIEIGACEAAERYVAPLADSLGATIAELGWYDLPQTGNVALVSGALLCALRPGDERGVALLVLAERLHARRDYPAMQELMERRREVSGAADEVWDRARARFGGLGRQAALAETVKILGEGRD</sequence>
<dbReference type="InterPro" id="IPR001867">
    <property type="entry name" value="OmpR/PhoB-type_DNA-bd"/>
</dbReference>
<comment type="similarity">
    <text evidence="1">Belongs to the AfsR/DnrI/RedD regulatory family.</text>
</comment>
<dbReference type="SUPFAM" id="SSF46894">
    <property type="entry name" value="C-terminal effector domain of the bipartite response regulators"/>
    <property type="match status" value="1"/>
</dbReference>
<dbReference type="InterPro" id="IPR016032">
    <property type="entry name" value="Sig_transdc_resp-reg_C-effctor"/>
</dbReference>
<accession>A0ABP5UDM0</accession>
<name>A0ABP5UDM0_9ACTN</name>
<evidence type="ECO:0000313" key="6">
    <source>
        <dbReference type="Proteomes" id="UP001501170"/>
    </source>
</evidence>
<feature type="domain" description="OmpR/PhoB-type" evidence="3">
    <location>
        <begin position="24"/>
        <end position="94"/>
    </location>
</feature>
<dbReference type="Pfam" id="PF25872">
    <property type="entry name" value="HTH_77"/>
    <property type="match status" value="1"/>
</dbReference>
<dbReference type="Proteomes" id="UP001501170">
    <property type="component" value="Unassembled WGS sequence"/>
</dbReference>
<dbReference type="SMART" id="SM00862">
    <property type="entry name" value="Trans_reg_C"/>
    <property type="match status" value="1"/>
</dbReference>
<gene>
    <name evidence="5" type="ORF">GCM10009855_13450</name>
</gene>
<dbReference type="SUPFAM" id="SSF52540">
    <property type="entry name" value="P-loop containing nucleoside triphosphate hydrolases"/>
    <property type="match status" value="1"/>
</dbReference>
<dbReference type="PRINTS" id="PR00364">
    <property type="entry name" value="DISEASERSIST"/>
</dbReference>
<dbReference type="InterPro" id="IPR005158">
    <property type="entry name" value="BTAD"/>
</dbReference>
<dbReference type="InterPro" id="IPR058852">
    <property type="entry name" value="HTH_77"/>
</dbReference>
<dbReference type="InterPro" id="IPR041664">
    <property type="entry name" value="AAA_16"/>
</dbReference>
<evidence type="ECO:0000256" key="1">
    <source>
        <dbReference type="ARBA" id="ARBA00005820"/>
    </source>
</evidence>
<dbReference type="RefSeq" id="WP_346075525.1">
    <property type="nucleotide sequence ID" value="NZ_BAAARB010000005.1"/>
</dbReference>
<evidence type="ECO:0000259" key="3">
    <source>
        <dbReference type="SMART" id="SM00862"/>
    </source>
</evidence>
<dbReference type="PANTHER" id="PTHR47691:SF3">
    <property type="entry name" value="HTH-TYPE TRANSCRIPTIONAL REGULATOR RV0890C-RELATED"/>
    <property type="match status" value="1"/>
</dbReference>
<protein>
    <submittedName>
        <fullName evidence="5">BTAD domain-containing putative transcriptional regulator</fullName>
    </submittedName>
</protein>
<organism evidence="5 6">
    <name type="scientific">Gordonia cholesterolivorans</name>
    <dbReference type="NCBI Taxonomy" id="559625"/>
    <lineage>
        <taxon>Bacteria</taxon>
        <taxon>Bacillati</taxon>
        <taxon>Actinomycetota</taxon>
        <taxon>Actinomycetes</taxon>
        <taxon>Mycobacteriales</taxon>
        <taxon>Gordoniaceae</taxon>
        <taxon>Gordonia</taxon>
    </lineage>
</organism>
<evidence type="ECO:0000259" key="4">
    <source>
        <dbReference type="SMART" id="SM01043"/>
    </source>
</evidence>
<dbReference type="Gene3D" id="1.10.10.10">
    <property type="entry name" value="Winged helix-like DNA-binding domain superfamily/Winged helix DNA-binding domain"/>
    <property type="match status" value="1"/>
</dbReference>
<feature type="domain" description="Bacterial transcriptional activator" evidence="4">
    <location>
        <begin position="99"/>
        <end position="230"/>
    </location>
</feature>
<dbReference type="InterPro" id="IPR036388">
    <property type="entry name" value="WH-like_DNA-bd_sf"/>
</dbReference>
<dbReference type="InterPro" id="IPR027417">
    <property type="entry name" value="P-loop_NTPase"/>
</dbReference>
<dbReference type="PANTHER" id="PTHR47691">
    <property type="entry name" value="REGULATOR-RELATED"/>
    <property type="match status" value="1"/>
</dbReference>
<evidence type="ECO:0000313" key="5">
    <source>
        <dbReference type="EMBL" id="GAA2375523.1"/>
    </source>
</evidence>
<dbReference type="Gene3D" id="1.25.40.10">
    <property type="entry name" value="Tetratricopeptide repeat domain"/>
    <property type="match status" value="1"/>
</dbReference>
<dbReference type="InterPro" id="IPR011990">
    <property type="entry name" value="TPR-like_helical_dom_sf"/>
</dbReference>
<evidence type="ECO:0000256" key="2">
    <source>
        <dbReference type="ARBA" id="ARBA00023125"/>
    </source>
</evidence>
<comment type="caution">
    <text evidence="5">The sequence shown here is derived from an EMBL/GenBank/DDBJ whole genome shotgun (WGS) entry which is preliminary data.</text>
</comment>
<proteinExistence type="inferred from homology"/>
<keyword evidence="2" id="KW-0238">DNA-binding</keyword>
<dbReference type="Pfam" id="PF03704">
    <property type="entry name" value="BTAD"/>
    <property type="match status" value="1"/>
</dbReference>
<keyword evidence="6" id="KW-1185">Reference proteome</keyword>
<dbReference type="EMBL" id="BAAARB010000005">
    <property type="protein sequence ID" value="GAA2375523.1"/>
    <property type="molecule type" value="Genomic_DNA"/>
</dbReference>
<dbReference type="SUPFAM" id="SSF48452">
    <property type="entry name" value="TPR-like"/>
    <property type="match status" value="1"/>
</dbReference>
<dbReference type="SMART" id="SM01043">
    <property type="entry name" value="BTAD"/>
    <property type="match status" value="1"/>
</dbReference>
<dbReference type="Pfam" id="PF13191">
    <property type="entry name" value="AAA_16"/>
    <property type="match status" value="1"/>
</dbReference>